<dbReference type="STRING" id="1423745.GCA_001311215_00541"/>
<dbReference type="GO" id="GO:0004151">
    <property type="term" value="F:dihydroorotase activity"/>
    <property type="evidence" value="ECO:0007669"/>
    <property type="project" value="UniProtKB-UniRule"/>
</dbReference>
<dbReference type="PATRIC" id="fig|1423745.4.peg.98"/>
<evidence type="ECO:0000256" key="6">
    <source>
        <dbReference type="ARBA" id="ARBA00022975"/>
    </source>
</evidence>
<evidence type="ECO:0000259" key="8">
    <source>
        <dbReference type="Pfam" id="PF12890"/>
    </source>
</evidence>
<feature type="active site" evidence="7">
    <location>
        <position position="306"/>
    </location>
</feature>
<feature type="binding site" evidence="7">
    <location>
        <position position="233"/>
    </location>
    <ligand>
        <name>Zn(2+)</name>
        <dbReference type="ChEBI" id="CHEBI:29105"/>
        <label>2</label>
    </ligand>
</feature>
<comment type="function">
    <text evidence="1 7">Catalyzes the reversible cyclization of carbamoyl aspartate to dihydroorotate.</text>
</comment>
<dbReference type="InterPro" id="IPR002195">
    <property type="entry name" value="Dihydroorotase_CS"/>
</dbReference>
<dbReference type="EMBL" id="AYZI01000001">
    <property type="protein sequence ID" value="KRM92480.1"/>
    <property type="molecule type" value="Genomic_DNA"/>
</dbReference>
<feature type="domain" description="Dihydroorotase catalytic" evidence="8">
    <location>
        <begin position="51"/>
        <end position="237"/>
    </location>
</feature>
<gene>
    <name evidence="7" type="primary">pyrC</name>
    <name evidence="9" type="ORF">FC87_GL000092</name>
</gene>
<dbReference type="SUPFAM" id="SSF51556">
    <property type="entry name" value="Metallo-dependent hydrolases"/>
    <property type="match status" value="1"/>
</dbReference>
<evidence type="ECO:0000256" key="2">
    <source>
        <dbReference type="ARBA" id="ARBA00010286"/>
    </source>
</evidence>
<dbReference type="InterPro" id="IPR004722">
    <property type="entry name" value="DHOase"/>
</dbReference>
<name>A0A0R2CMS8_9LACO</name>
<sequence>MSLKYLIKNVWLPTTKRLGRQDILVQNGIITRIAPKINDAKATNIITGAGNYLLPGFLDVHVHFRDPGQTAKESIETGSRAAAHGGYTMVCAMPNVTPVPNTPRALAQLIQKNQAAGVVPVKQIAPVTTNERGNTLIDFKGMQQAGAVAFSNDGIGIQSAGTMYAAMQQIQATGLPLAAHVEEQSLMHGGVINAGTAANRLNLPGIDAVVETSQLARDLELARSTGVHYHVCHVSTARSVELIRRARAEGINVTAEVTPHHLLLNDTMITADNPMYKMNPPLRTAADQQALLGGLLDGTIDMIATDHAPHTRADKGNSFLDSAFGITGLETAFPLLYTKLVTTKTVTLSQLINWMSTRPAELFQLPVPELAVGKKLNGALWDLTNAQTLKPATQLSKGTNSPFWGTVVSATQIQTFVNGHLVTL</sequence>
<dbReference type="InterPro" id="IPR011059">
    <property type="entry name" value="Metal-dep_hydrolase_composite"/>
</dbReference>
<reference evidence="9 10" key="1">
    <citation type="journal article" date="2015" name="Genome Announc.">
        <title>Expanding the biotechnology potential of lactobacilli through comparative genomics of 213 strains and associated genera.</title>
        <authorList>
            <person name="Sun Z."/>
            <person name="Harris H.M."/>
            <person name="McCann A."/>
            <person name="Guo C."/>
            <person name="Argimon S."/>
            <person name="Zhang W."/>
            <person name="Yang X."/>
            <person name="Jeffery I.B."/>
            <person name="Cooney J.C."/>
            <person name="Kagawa T.F."/>
            <person name="Liu W."/>
            <person name="Song Y."/>
            <person name="Salvetti E."/>
            <person name="Wrobel A."/>
            <person name="Rasinkangas P."/>
            <person name="Parkhill J."/>
            <person name="Rea M.C."/>
            <person name="O'Sullivan O."/>
            <person name="Ritari J."/>
            <person name="Douillard F.P."/>
            <person name="Paul Ross R."/>
            <person name="Yang R."/>
            <person name="Briner A.E."/>
            <person name="Felis G.E."/>
            <person name="de Vos W.M."/>
            <person name="Barrangou R."/>
            <person name="Klaenhammer T.R."/>
            <person name="Caufield P.W."/>
            <person name="Cui Y."/>
            <person name="Zhang H."/>
            <person name="O'Toole P.W."/>
        </authorList>
    </citation>
    <scope>NUCLEOTIDE SEQUENCE [LARGE SCALE GENOMIC DNA]</scope>
    <source>
        <strain evidence="9 10">DSM 22689</strain>
    </source>
</reference>
<dbReference type="AlphaFoldDB" id="A0A0R2CMS8"/>
<feature type="binding site" evidence="7">
    <location>
        <position position="63"/>
    </location>
    <ligand>
        <name>Zn(2+)</name>
        <dbReference type="ChEBI" id="CHEBI:29105"/>
        <label>1</label>
    </ligand>
</feature>
<dbReference type="GO" id="GO:0005737">
    <property type="term" value="C:cytoplasm"/>
    <property type="evidence" value="ECO:0007669"/>
    <property type="project" value="TreeGrafter"/>
</dbReference>
<feature type="binding site" evidence="7">
    <location>
        <position position="279"/>
    </location>
    <ligand>
        <name>substrate</name>
    </ligand>
</feature>
<feature type="binding site" evidence="7">
    <location>
        <position position="153"/>
    </location>
    <ligand>
        <name>Zn(2+)</name>
        <dbReference type="ChEBI" id="CHEBI:29105"/>
        <label>1</label>
    </ligand>
</feature>
<keyword evidence="5 7" id="KW-0862">Zinc</keyword>
<dbReference type="PANTHER" id="PTHR43668:SF2">
    <property type="entry name" value="ALLANTOINASE"/>
    <property type="match status" value="1"/>
</dbReference>
<dbReference type="Proteomes" id="UP000051586">
    <property type="component" value="Unassembled WGS sequence"/>
</dbReference>
<organism evidence="9 10">
    <name type="scientific">Fructilactobacillus florum DSM 22689 = JCM 16035</name>
    <dbReference type="NCBI Taxonomy" id="1423745"/>
    <lineage>
        <taxon>Bacteria</taxon>
        <taxon>Bacillati</taxon>
        <taxon>Bacillota</taxon>
        <taxon>Bacilli</taxon>
        <taxon>Lactobacillales</taxon>
        <taxon>Lactobacillaceae</taxon>
        <taxon>Fructilactobacillus</taxon>
    </lineage>
</organism>
<dbReference type="Pfam" id="PF12890">
    <property type="entry name" value="DHOase"/>
    <property type="match status" value="1"/>
</dbReference>
<evidence type="ECO:0000256" key="7">
    <source>
        <dbReference type="HAMAP-Rule" id="MF_00220"/>
    </source>
</evidence>
<dbReference type="HAMAP" id="MF_00220_B">
    <property type="entry name" value="PyrC_classI_B"/>
    <property type="match status" value="1"/>
</dbReference>
<evidence type="ECO:0000313" key="9">
    <source>
        <dbReference type="EMBL" id="KRM92480.1"/>
    </source>
</evidence>
<dbReference type="GO" id="GO:0044205">
    <property type="term" value="P:'de novo' UMP biosynthetic process"/>
    <property type="evidence" value="ECO:0007669"/>
    <property type="project" value="UniProtKB-UniRule"/>
</dbReference>
<feature type="binding site" evidence="7">
    <location>
        <position position="95"/>
    </location>
    <ligand>
        <name>substrate</name>
    </ligand>
</feature>
<evidence type="ECO:0000313" key="10">
    <source>
        <dbReference type="Proteomes" id="UP000051586"/>
    </source>
</evidence>
<keyword evidence="3 7" id="KW-0479">Metal-binding</keyword>
<feature type="binding site" evidence="7">
    <location>
        <position position="180"/>
    </location>
    <ligand>
        <name>Zn(2+)</name>
        <dbReference type="ChEBI" id="CHEBI:29105"/>
        <label>2</label>
    </ligand>
</feature>
<dbReference type="UniPathway" id="UPA00070">
    <property type="reaction ID" value="UER00117"/>
</dbReference>
<dbReference type="Gene3D" id="2.30.40.10">
    <property type="entry name" value="Urease, subunit C, domain 1"/>
    <property type="match status" value="1"/>
</dbReference>
<proteinExistence type="inferred from homology"/>
<dbReference type="Gene3D" id="3.20.20.140">
    <property type="entry name" value="Metal-dependent hydrolases"/>
    <property type="match status" value="1"/>
</dbReference>
<feature type="binding site" evidence="7">
    <location>
        <position position="310"/>
    </location>
    <ligand>
        <name>substrate</name>
    </ligand>
</feature>
<feature type="binding site" evidence="7">
    <location>
        <position position="153"/>
    </location>
    <ligand>
        <name>Zn(2+)</name>
        <dbReference type="ChEBI" id="CHEBI:29105"/>
        <label>2</label>
    </ligand>
</feature>
<evidence type="ECO:0000256" key="4">
    <source>
        <dbReference type="ARBA" id="ARBA00022801"/>
    </source>
</evidence>
<feature type="binding site" evidence="7">
    <location>
        <position position="61"/>
    </location>
    <ligand>
        <name>Zn(2+)</name>
        <dbReference type="ChEBI" id="CHEBI:29105"/>
        <label>1</label>
    </ligand>
</feature>
<dbReference type="PANTHER" id="PTHR43668">
    <property type="entry name" value="ALLANTOINASE"/>
    <property type="match status" value="1"/>
</dbReference>
<feature type="binding site" evidence="7">
    <location>
        <begin position="63"/>
        <end position="65"/>
    </location>
    <ligand>
        <name>substrate</name>
    </ligand>
</feature>
<evidence type="ECO:0000256" key="1">
    <source>
        <dbReference type="ARBA" id="ARBA00002368"/>
    </source>
</evidence>
<dbReference type="InterPro" id="IPR050138">
    <property type="entry name" value="DHOase/Allantoinase_Hydrolase"/>
</dbReference>
<dbReference type="GO" id="GO:0004038">
    <property type="term" value="F:allantoinase activity"/>
    <property type="evidence" value="ECO:0007669"/>
    <property type="project" value="TreeGrafter"/>
</dbReference>
<dbReference type="PROSITE" id="PS00483">
    <property type="entry name" value="DIHYDROOROTASE_2"/>
    <property type="match status" value="1"/>
</dbReference>
<dbReference type="GO" id="GO:0006145">
    <property type="term" value="P:purine nucleobase catabolic process"/>
    <property type="evidence" value="ECO:0007669"/>
    <property type="project" value="TreeGrafter"/>
</dbReference>
<comment type="catalytic activity">
    <reaction evidence="7">
        <text>(S)-dihydroorotate + H2O = N-carbamoyl-L-aspartate + H(+)</text>
        <dbReference type="Rhea" id="RHEA:24296"/>
        <dbReference type="ChEBI" id="CHEBI:15377"/>
        <dbReference type="ChEBI" id="CHEBI:15378"/>
        <dbReference type="ChEBI" id="CHEBI:30864"/>
        <dbReference type="ChEBI" id="CHEBI:32814"/>
        <dbReference type="EC" id="3.5.2.3"/>
    </reaction>
</comment>
<evidence type="ECO:0000256" key="3">
    <source>
        <dbReference type="ARBA" id="ARBA00022723"/>
    </source>
</evidence>
<comment type="pathway">
    <text evidence="7">Pyrimidine metabolism; UMP biosynthesis via de novo pathway; (S)-dihydroorotate from bicarbonate: step 3/3.</text>
</comment>
<feature type="binding site" evidence="7">
    <location>
        <begin position="324"/>
        <end position="325"/>
    </location>
    <ligand>
        <name>substrate</name>
    </ligand>
</feature>
<dbReference type="GO" id="GO:0008270">
    <property type="term" value="F:zinc ion binding"/>
    <property type="evidence" value="ECO:0007669"/>
    <property type="project" value="UniProtKB-UniRule"/>
</dbReference>
<comment type="similarity">
    <text evidence="2 7">Belongs to the metallo-dependent hydrolases superfamily. DHOase family. Class I DHOase subfamily.</text>
</comment>
<comment type="cofactor">
    <cofactor evidence="7">
        <name>Zn(2+)</name>
        <dbReference type="ChEBI" id="CHEBI:29105"/>
    </cofactor>
    <text evidence="7">Binds 2 Zn(2+) ions per subunit.</text>
</comment>
<feature type="binding site" evidence="7">
    <location>
        <position position="306"/>
    </location>
    <ligand>
        <name>Zn(2+)</name>
        <dbReference type="ChEBI" id="CHEBI:29105"/>
        <label>1</label>
    </ligand>
</feature>
<protein>
    <recommendedName>
        <fullName evidence="7">Dihydroorotase</fullName>
        <shortName evidence="7">DHOase</shortName>
        <ecNumber evidence="7">3.5.2.3</ecNumber>
    </recommendedName>
</protein>
<keyword evidence="6 7" id="KW-0665">Pyrimidine biosynthesis</keyword>
<keyword evidence="4 7" id="KW-0378">Hydrolase</keyword>
<dbReference type="InterPro" id="IPR024403">
    <property type="entry name" value="DHOase_cat"/>
</dbReference>
<comment type="caution">
    <text evidence="9">The sequence shown here is derived from an EMBL/GenBank/DDBJ whole genome shotgun (WGS) entry which is preliminary data.</text>
</comment>
<dbReference type="NCBIfam" id="TIGR00857">
    <property type="entry name" value="pyrC_multi"/>
    <property type="match status" value="1"/>
</dbReference>
<evidence type="ECO:0000256" key="5">
    <source>
        <dbReference type="ARBA" id="ARBA00022833"/>
    </source>
</evidence>
<dbReference type="EC" id="3.5.2.3" evidence="7"/>
<dbReference type="PROSITE" id="PS00482">
    <property type="entry name" value="DIHYDROOROTASE_1"/>
    <property type="match status" value="1"/>
</dbReference>
<accession>A0A0R2CMS8</accession>
<dbReference type="SUPFAM" id="SSF51338">
    <property type="entry name" value="Composite domain of metallo-dependent hydrolases"/>
    <property type="match status" value="1"/>
</dbReference>
<dbReference type="CDD" id="cd01317">
    <property type="entry name" value="DHOase_IIa"/>
    <property type="match status" value="1"/>
</dbReference>
<dbReference type="InterPro" id="IPR032466">
    <property type="entry name" value="Metal_Hydrolase"/>
</dbReference>